<reference evidence="4 5" key="1">
    <citation type="submission" date="2018-09" db="EMBL/GenBank/DDBJ databases">
        <title>Streptomyces sp. nov. DS1-2, an endophytic actinomycete isolated from roots of Dendrobium scabrilingue.</title>
        <authorList>
            <person name="Kuncharoen N."/>
            <person name="Kudo T."/>
            <person name="Ohkuma M."/>
            <person name="Yuki M."/>
            <person name="Tanasupawat S."/>
        </authorList>
    </citation>
    <scope>NUCLEOTIDE SEQUENCE [LARGE SCALE GENOMIC DNA]</scope>
    <source>
        <strain evidence="2 5">AZ1-7</strain>
        <strain evidence="3 4">DS1-2</strain>
    </source>
</reference>
<evidence type="ECO:0000313" key="4">
    <source>
        <dbReference type="Proteomes" id="UP000268652"/>
    </source>
</evidence>
<keyword evidence="1" id="KW-0812">Transmembrane</keyword>
<feature type="transmembrane region" description="Helical" evidence="1">
    <location>
        <begin position="163"/>
        <end position="186"/>
    </location>
</feature>
<evidence type="ECO:0000313" key="3">
    <source>
        <dbReference type="EMBL" id="RKN15513.1"/>
    </source>
</evidence>
<evidence type="ECO:0008006" key="6">
    <source>
        <dbReference type="Google" id="ProtNLM"/>
    </source>
</evidence>
<dbReference type="AlphaFoldDB" id="A0A3A9VU52"/>
<comment type="caution">
    <text evidence="2">The sequence shown here is derived from an EMBL/GenBank/DDBJ whole genome shotgun (WGS) entry which is preliminary data.</text>
</comment>
<evidence type="ECO:0000313" key="2">
    <source>
        <dbReference type="EMBL" id="RKN04535.1"/>
    </source>
</evidence>
<sequence>MLRPAARLRRGTVAVAAVFGLVSLSPAGALGGAPALLVTAVVAAAVCALLWVRVSRVRVVVSERCVESFGVFRSRVHARAEAARVVRARLVPARGLPFPAVFVLNAGGGVVVRLNGGTYAREDLDRLADHLGLPVSGPAAPVTARQLAVTHPGIVPFFEARPLLTGFVAAAVVVPVILVVALIAALSSFL</sequence>
<organism evidence="2 5">
    <name type="scientific">Streptomyces radicis</name>
    <dbReference type="NCBI Taxonomy" id="1750517"/>
    <lineage>
        <taxon>Bacteria</taxon>
        <taxon>Bacillati</taxon>
        <taxon>Actinomycetota</taxon>
        <taxon>Actinomycetes</taxon>
        <taxon>Kitasatosporales</taxon>
        <taxon>Streptomycetaceae</taxon>
        <taxon>Streptomyces</taxon>
    </lineage>
</organism>
<evidence type="ECO:0000313" key="5">
    <source>
        <dbReference type="Proteomes" id="UP000275024"/>
    </source>
</evidence>
<keyword evidence="1" id="KW-1133">Transmembrane helix</keyword>
<accession>A0A3A9VU52</accession>
<protein>
    <recommendedName>
        <fullName evidence="6">PH domain-containing protein</fullName>
    </recommendedName>
</protein>
<dbReference type="EMBL" id="RBDX01000035">
    <property type="protein sequence ID" value="RKN04535.1"/>
    <property type="molecule type" value="Genomic_DNA"/>
</dbReference>
<feature type="transmembrane region" description="Helical" evidence="1">
    <location>
        <begin position="35"/>
        <end position="54"/>
    </location>
</feature>
<dbReference type="Proteomes" id="UP000268652">
    <property type="component" value="Unassembled WGS sequence"/>
</dbReference>
<keyword evidence="1" id="KW-0472">Membrane</keyword>
<evidence type="ECO:0000256" key="1">
    <source>
        <dbReference type="SAM" id="Phobius"/>
    </source>
</evidence>
<gene>
    <name evidence="3" type="ORF">D7318_27695</name>
    <name evidence="2" type="ORF">D7319_28290</name>
</gene>
<dbReference type="EMBL" id="RBDY01000033">
    <property type="protein sequence ID" value="RKN15513.1"/>
    <property type="molecule type" value="Genomic_DNA"/>
</dbReference>
<proteinExistence type="predicted"/>
<keyword evidence="4" id="KW-1185">Reference proteome</keyword>
<feature type="transmembrane region" description="Helical" evidence="1">
    <location>
        <begin position="12"/>
        <end position="29"/>
    </location>
</feature>
<name>A0A3A9VU52_9ACTN</name>
<dbReference type="Proteomes" id="UP000275024">
    <property type="component" value="Unassembled WGS sequence"/>
</dbReference>